<dbReference type="SUPFAM" id="SSF53098">
    <property type="entry name" value="Ribonuclease H-like"/>
    <property type="match status" value="1"/>
</dbReference>
<feature type="compositionally biased region" description="Basic and acidic residues" evidence="6">
    <location>
        <begin position="1"/>
        <end position="12"/>
    </location>
</feature>
<dbReference type="GO" id="GO:0005634">
    <property type="term" value="C:nucleus"/>
    <property type="evidence" value="ECO:0007669"/>
    <property type="project" value="UniProtKB-SubCell"/>
</dbReference>
<dbReference type="GO" id="GO:0008270">
    <property type="term" value="F:zinc ion binding"/>
    <property type="evidence" value="ECO:0007669"/>
    <property type="project" value="UniProtKB-KW"/>
</dbReference>
<dbReference type="PANTHER" id="PTHR46481:SF10">
    <property type="entry name" value="ZINC FINGER BED DOMAIN-CONTAINING PROTEIN 39"/>
    <property type="match status" value="1"/>
</dbReference>
<accession>A0A9W8MNA0</accession>
<keyword evidence="5" id="KW-0539">Nucleus</keyword>
<comment type="caution">
    <text evidence="8">The sequence shown here is derived from an EMBL/GenBank/DDBJ whole genome shotgun (WGS) entry which is preliminary data.</text>
</comment>
<feature type="compositionally biased region" description="Basic and acidic residues" evidence="6">
    <location>
        <begin position="80"/>
        <end position="99"/>
    </location>
</feature>
<dbReference type="PANTHER" id="PTHR46481">
    <property type="entry name" value="ZINC FINGER BED DOMAIN-CONTAINING PROTEIN 4"/>
    <property type="match status" value="1"/>
</dbReference>
<dbReference type="Pfam" id="PF05699">
    <property type="entry name" value="Dimer_Tnp_hAT"/>
    <property type="match status" value="1"/>
</dbReference>
<organism evidence="8 9">
    <name type="scientific">Agrocybe chaxingu</name>
    <dbReference type="NCBI Taxonomy" id="84603"/>
    <lineage>
        <taxon>Eukaryota</taxon>
        <taxon>Fungi</taxon>
        <taxon>Dikarya</taxon>
        <taxon>Basidiomycota</taxon>
        <taxon>Agaricomycotina</taxon>
        <taxon>Agaricomycetes</taxon>
        <taxon>Agaricomycetidae</taxon>
        <taxon>Agaricales</taxon>
        <taxon>Agaricineae</taxon>
        <taxon>Strophariaceae</taxon>
        <taxon>Agrocybe</taxon>
    </lineage>
</organism>
<evidence type="ECO:0000256" key="4">
    <source>
        <dbReference type="ARBA" id="ARBA00022833"/>
    </source>
</evidence>
<dbReference type="EMBL" id="JANKHO010002365">
    <property type="protein sequence ID" value="KAJ3492900.1"/>
    <property type="molecule type" value="Genomic_DNA"/>
</dbReference>
<evidence type="ECO:0000313" key="8">
    <source>
        <dbReference type="EMBL" id="KAJ3492900.1"/>
    </source>
</evidence>
<reference evidence="8" key="1">
    <citation type="submission" date="2022-07" db="EMBL/GenBank/DDBJ databases">
        <title>Genome Sequence of Agrocybe chaxingu.</title>
        <authorList>
            <person name="Buettner E."/>
        </authorList>
    </citation>
    <scope>NUCLEOTIDE SEQUENCE</scope>
    <source>
        <strain evidence="8">MP-N11</strain>
    </source>
</reference>
<comment type="subcellular location">
    <subcellularLocation>
        <location evidence="1">Nucleus</location>
    </subcellularLocation>
</comment>
<protein>
    <recommendedName>
        <fullName evidence="7">HAT C-terminal dimerisation domain-containing protein</fullName>
    </recommendedName>
</protein>
<evidence type="ECO:0000256" key="6">
    <source>
        <dbReference type="SAM" id="MobiDB-lite"/>
    </source>
</evidence>
<sequence>MAPPRGERDKVDTTLIVEGSRTQKARTADQAYPTPLIEATKAQEIASLDNVTSEAPDGGAPKPSLSITIPEGEAVNADGTLKDASEMDWLHSPSDEKILEPSSSLQKRAHSSDAEGESEMDDDSSPSIQDPKVKRRRIIPVLSSDDDTPGPSKNPPDKQLAKTTAQVLGKGKTHDKTDEEEDEDEGTKAYNKLVKKMSGKIPRKSEKNKDLHLCFAKDVRKDGQGKAHAGEYCKFCLEDGVEKRNAFLTGNVTSKRCHIACTQKAITGYTVKTPKTIQINKSVLSEMILGLIADADLSFRFVERPLFRHLILMLNPKLSDKDIPKKDTIANMVLNKVSQLDLADIERIKAIPSRISGVYDGWSTQRRRPYSSFSISYIHSPPDDDTAWELKTHLLDFSHVVGRHTGELIGQDLTRVVKKFNFGDKTAASGSGDDEEDIEVEDFDVDISMDVEATADDVEAILASSVTDFDAGDVVGKLMAFLNQVRMSSEGTRDILKECCHSAGCKSLELKLWVRTRWGSLSDCFEVTLGGADAFCGLADSKSSIPPLTKGKKWKDYLLTESEWTIVQLAYDCLKVPASVHVELSSEKVPTAQRVLPHIERLQSDWEEKLADPEYAPVAHALEAGLANMLKWYRKTDDTSIYFVCHVIDPTIKRSYVDVAWDKEWVDAGMKRFNNIFLKYKAEYDKTQKVVGPVVLASTTSTSTEGSQSRRWMDKVIKSRSQASTPRESVSTDPLAEVHKFFQRPPLSPEECPNTIAWFGLQKSEFPVIRMMAHDYLAIPASSCLAERSFSMSARTDDSRCGQMKHQKFGGLQRLRDAYQDGRLVPEEEALNQFLGDFSLEFVRDEE</sequence>
<feature type="region of interest" description="Disordered" evidence="6">
    <location>
        <begin position="47"/>
        <end position="186"/>
    </location>
</feature>
<evidence type="ECO:0000256" key="5">
    <source>
        <dbReference type="ARBA" id="ARBA00023242"/>
    </source>
</evidence>
<evidence type="ECO:0000313" key="9">
    <source>
        <dbReference type="Proteomes" id="UP001148786"/>
    </source>
</evidence>
<evidence type="ECO:0000256" key="1">
    <source>
        <dbReference type="ARBA" id="ARBA00004123"/>
    </source>
</evidence>
<dbReference type="AlphaFoldDB" id="A0A9W8MNA0"/>
<keyword evidence="3" id="KW-0863">Zinc-finger</keyword>
<evidence type="ECO:0000256" key="3">
    <source>
        <dbReference type="ARBA" id="ARBA00022771"/>
    </source>
</evidence>
<dbReference type="InterPro" id="IPR012337">
    <property type="entry name" value="RNaseH-like_sf"/>
</dbReference>
<proteinExistence type="predicted"/>
<keyword evidence="9" id="KW-1185">Reference proteome</keyword>
<dbReference type="Proteomes" id="UP001148786">
    <property type="component" value="Unassembled WGS sequence"/>
</dbReference>
<dbReference type="OrthoDB" id="3058553at2759"/>
<keyword evidence="4" id="KW-0862">Zinc</keyword>
<name>A0A9W8MNA0_9AGAR</name>
<keyword evidence="2" id="KW-0479">Metal-binding</keyword>
<dbReference type="GO" id="GO:0046983">
    <property type="term" value="F:protein dimerization activity"/>
    <property type="evidence" value="ECO:0007669"/>
    <property type="project" value="InterPro"/>
</dbReference>
<dbReference type="InterPro" id="IPR008906">
    <property type="entry name" value="HATC_C_dom"/>
</dbReference>
<dbReference type="InterPro" id="IPR052035">
    <property type="entry name" value="ZnF_BED_domain_contain"/>
</dbReference>
<gene>
    <name evidence="8" type="ORF">NLJ89_g11143</name>
</gene>
<evidence type="ECO:0000259" key="7">
    <source>
        <dbReference type="Pfam" id="PF05699"/>
    </source>
</evidence>
<evidence type="ECO:0000256" key="2">
    <source>
        <dbReference type="ARBA" id="ARBA00022723"/>
    </source>
</evidence>
<feature type="domain" description="HAT C-terminal dimerisation" evidence="7">
    <location>
        <begin position="738"/>
        <end position="796"/>
    </location>
</feature>
<feature type="compositionally biased region" description="Acidic residues" evidence="6">
    <location>
        <begin position="114"/>
        <end position="124"/>
    </location>
</feature>
<feature type="region of interest" description="Disordered" evidence="6">
    <location>
        <begin position="1"/>
        <end position="33"/>
    </location>
</feature>